<proteinExistence type="predicted"/>
<dbReference type="Proteomes" id="UP000050509">
    <property type="component" value="Unassembled WGS sequence"/>
</dbReference>
<accession>A0A0P9D7J5</accession>
<protein>
    <submittedName>
        <fullName evidence="1">Uncharacterized protein</fullName>
    </submittedName>
</protein>
<reference evidence="1 2" key="1">
    <citation type="submission" date="2015-09" db="EMBL/GenBank/DDBJ databases">
        <title>Draft genome sequence of Kouleothrix aurantiaca JCM 19913.</title>
        <authorList>
            <person name="Hemp J."/>
        </authorList>
    </citation>
    <scope>NUCLEOTIDE SEQUENCE [LARGE SCALE GENOMIC DNA]</scope>
    <source>
        <strain evidence="1 2">COM-B</strain>
    </source>
</reference>
<gene>
    <name evidence="1" type="ORF">SE17_07345</name>
</gene>
<keyword evidence="2" id="KW-1185">Reference proteome</keyword>
<evidence type="ECO:0000313" key="1">
    <source>
        <dbReference type="EMBL" id="KPV53822.1"/>
    </source>
</evidence>
<organism evidence="1 2">
    <name type="scientific">Kouleothrix aurantiaca</name>
    <dbReference type="NCBI Taxonomy" id="186479"/>
    <lineage>
        <taxon>Bacteria</taxon>
        <taxon>Bacillati</taxon>
        <taxon>Chloroflexota</taxon>
        <taxon>Chloroflexia</taxon>
        <taxon>Chloroflexales</taxon>
        <taxon>Roseiflexineae</taxon>
        <taxon>Roseiflexaceae</taxon>
        <taxon>Kouleothrix</taxon>
    </lineage>
</organism>
<evidence type="ECO:0000313" key="2">
    <source>
        <dbReference type="Proteomes" id="UP000050509"/>
    </source>
</evidence>
<dbReference type="AlphaFoldDB" id="A0A0P9D7J5"/>
<sequence>MLEPAQVEHLTRKQQHRCQRAYERRDLRALLHPAHLAAQITVDLFELAGLRRVEVLSPGLPRNRLQARLVQLGALPNADRVGPDLRAYGLRCGFTGCHTGGGLAIGEQHHHCRQP</sequence>
<comment type="caution">
    <text evidence="1">The sequence shown here is derived from an EMBL/GenBank/DDBJ whole genome shotgun (WGS) entry which is preliminary data.</text>
</comment>
<name>A0A0P9D7J5_9CHLR</name>
<feature type="non-terminal residue" evidence="1">
    <location>
        <position position="115"/>
    </location>
</feature>
<dbReference type="EMBL" id="LJCR01000171">
    <property type="protein sequence ID" value="KPV53822.1"/>
    <property type="molecule type" value="Genomic_DNA"/>
</dbReference>